<dbReference type="InParanoid" id="E4XFD6"/>
<dbReference type="EMBL" id="FN653045">
    <property type="protein sequence ID" value="CBY24396.1"/>
    <property type="molecule type" value="Genomic_DNA"/>
</dbReference>
<dbReference type="AlphaFoldDB" id="E4XFD6"/>
<evidence type="ECO:0000313" key="2">
    <source>
        <dbReference type="Proteomes" id="UP000001307"/>
    </source>
</evidence>
<proteinExistence type="predicted"/>
<accession>E4XFD6</accession>
<keyword evidence="2" id="KW-1185">Reference proteome</keyword>
<sequence length="122" mass="14831">MAQELHDSRPWGDFIRRGLEIWWCSAPNEDDPPALEARRRIIRRSLDMWNEANKGKAFVDRTETNKFLEIDGWSMSLKQFDQSRQVQTQSSLRPVFEMPDYWLEEDWTPERIRQGWRKFQEK</sequence>
<evidence type="ECO:0000313" key="1">
    <source>
        <dbReference type="EMBL" id="CBY24396.1"/>
    </source>
</evidence>
<organism evidence="1">
    <name type="scientific">Oikopleura dioica</name>
    <name type="common">Tunicate</name>
    <dbReference type="NCBI Taxonomy" id="34765"/>
    <lineage>
        <taxon>Eukaryota</taxon>
        <taxon>Metazoa</taxon>
        <taxon>Chordata</taxon>
        <taxon>Tunicata</taxon>
        <taxon>Appendicularia</taxon>
        <taxon>Copelata</taxon>
        <taxon>Oikopleuridae</taxon>
        <taxon>Oikopleura</taxon>
    </lineage>
</organism>
<gene>
    <name evidence="1" type="ORF">GSOID_T00010256001</name>
</gene>
<dbReference type="Proteomes" id="UP000001307">
    <property type="component" value="Unassembled WGS sequence"/>
</dbReference>
<name>E4XFD6_OIKDI</name>
<protein>
    <submittedName>
        <fullName evidence="1">Uncharacterized protein</fullName>
    </submittedName>
</protein>
<reference evidence="1" key="1">
    <citation type="journal article" date="2010" name="Science">
        <title>Plasticity of animal genome architecture unmasked by rapid evolution of a pelagic tunicate.</title>
        <authorList>
            <person name="Denoeud F."/>
            <person name="Henriet S."/>
            <person name="Mungpakdee S."/>
            <person name="Aury J.M."/>
            <person name="Da Silva C."/>
            <person name="Brinkmann H."/>
            <person name="Mikhaleva J."/>
            <person name="Olsen L.C."/>
            <person name="Jubin C."/>
            <person name="Canestro C."/>
            <person name="Bouquet J.M."/>
            <person name="Danks G."/>
            <person name="Poulain J."/>
            <person name="Campsteijn C."/>
            <person name="Adamski M."/>
            <person name="Cross I."/>
            <person name="Yadetie F."/>
            <person name="Muffato M."/>
            <person name="Louis A."/>
            <person name="Butcher S."/>
            <person name="Tsagkogeorga G."/>
            <person name="Konrad A."/>
            <person name="Singh S."/>
            <person name="Jensen M.F."/>
            <person name="Cong E.H."/>
            <person name="Eikeseth-Otteraa H."/>
            <person name="Noel B."/>
            <person name="Anthouard V."/>
            <person name="Porcel B.M."/>
            <person name="Kachouri-Lafond R."/>
            <person name="Nishino A."/>
            <person name="Ugolini M."/>
            <person name="Chourrout P."/>
            <person name="Nishida H."/>
            <person name="Aasland R."/>
            <person name="Huzurbazar S."/>
            <person name="Westhof E."/>
            <person name="Delsuc F."/>
            <person name="Lehrach H."/>
            <person name="Reinhardt R."/>
            <person name="Weissenbach J."/>
            <person name="Roy S.W."/>
            <person name="Artiguenave F."/>
            <person name="Postlethwait J.H."/>
            <person name="Manak J.R."/>
            <person name="Thompson E.M."/>
            <person name="Jaillon O."/>
            <person name="Du Pasquier L."/>
            <person name="Boudinot P."/>
            <person name="Liberles D.A."/>
            <person name="Volff J.N."/>
            <person name="Philippe H."/>
            <person name="Lenhard B."/>
            <person name="Roest Crollius H."/>
            <person name="Wincker P."/>
            <person name="Chourrout D."/>
        </authorList>
    </citation>
    <scope>NUCLEOTIDE SEQUENCE [LARGE SCALE GENOMIC DNA]</scope>
</reference>